<dbReference type="Proteomes" id="UP001208570">
    <property type="component" value="Unassembled WGS sequence"/>
</dbReference>
<evidence type="ECO:0000313" key="2">
    <source>
        <dbReference type="EMBL" id="KAK2143947.1"/>
    </source>
</evidence>
<dbReference type="InterPro" id="IPR053819">
    <property type="entry name" value="TEADIR3_omega_loop"/>
</dbReference>
<feature type="region of interest" description="Disordered" evidence="1">
    <location>
        <begin position="104"/>
        <end position="134"/>
    </location>
</feature>
<sequence>MTCSKTNSGVPSHGRWMERHTLRYATRRDPAECLVDPASVEETDPDAYQTSVDFLDMEKHRSRLLVSDPVPMRMRALPQSFWQQPNVPQNVSPAMAYPILPPLVNSKDEDQISDVRPITPPPEDKPDREKSKSLRCAERKITVANTDLLFKLFEGVEKDIRKNHPPSEKEHIKNRSHRTRKIIPTTTTNKALVSGEDPYLVDGVTEKLFPELRLEQTKGSAGVGPMAGTSLLHIVTLKEGDRSITLPSLSVEQNYPQMLSELVAHI</sequence>
<feature type="compositionally biased region" description="Basic and acidic residues" evidence="1">
    <location>
        <begin position="122"/>
        <end position="134"/>
    </location>
</feature>
<gene>
    <name evidence="2" type="ORF">LSH36_798g01028</name>
</gene>
<evidence type="ECO:0000313" key="3">
    <source>
        <dbReference type="Proteomes" id="UP001208570"/>
    </source>
</evidence>
<reference evidence="2" key="1">
    <citation type="journal article" date="2023" name="Mol. Biol. Evol.">
        <title>Third-Generation Sequencing Reveals the Adaptive Role of the Epigenome in Three Deep-Sea Polychaetes.</title>
        <authorList>
            <person name="Perez M."/>
            <person name="Aroh O."/>
            <person name="Sun Y."/>
            <person name="Lan Y."/>
            <person name="Juniper S.K."/>
            <person name="Young C.R."/>
            <person name="Angers B."/>
            <person name="Qian P.Y."/>
        </authorList>
    </citation>
    <scope>NUCLEOTIDE SEQUENCE</scope>
    <source>
        <strain evidence="2">P08H-3</strain>
    </source>
</reference>
<name>A0AAD9MSA9_9ANNE</name>
<keyword evidence="3" id="KW-1185">Reference proteome</keyword>
<accession>A0AAD9MSA9</accession>
<comment type="caution">
    <text evidence="2">The sequence shown here is derived from an EMBL/GenBank/DDBJ whole genome shotgun (WGS) entry which is preliminary data.</text>
</comment>
<organism evidence="2 3">
    <name type="scientific">Paralvinella palmiformis</name>
    <dbReference type="NCBI Taxonomy" id="53620"/>
    <lineage>
        <taxon>Eukaryota</taxon>
        <taxon>Metazoa</taxon>
        <taxon>Spiralia</taxon>
        <taxon>Lophotrochozoa</taxon>
        <taxon>Annelida</taxon>
        <taxon>Polychaeta</taxon>
        <taxon>Sedentaria</taxon>
        <taxon>Canalipalpata</taxon>
        <taxon>Terebellida</taxon>
        <taxon>Terebelliformia</taxon>
        <taxon>Alvinellidae</taxon>
        <taxon>Paralvinella</taxon>
    </lineage>
</organism>
<protein>
    <submittedName>
        <fullName evidence="2">Uncharacterized protein</fullName>
    </submittedName>
</protein>
<proteinExistence type="predicted"/>
<dbReference type="AlphaFoldDB" id="A0AAD9MSA9"/>
<dbReference type="EMBL" id="JAODUP010000798">
    <property type="protein sequence ID" value="KAK2143947.1"/>
    <property type="molecule type" value="Genomic_DNA"/>
</dbReference>
<dbReference type="Pfam" id="PF15238">
    <property type="entry name" value="TEADIR3"/>
    <property type="match status" value="1"/>
</dbReference>
<evidence type="ECO:0000256" key="1">
    <source>
        <dbReference type="SAM" id="MobiDB-lite"/>
    </source>
</evidence>